<dbReference type="InterPro" id="IPR040596">
    <property type="entry name" value="RNase_II_C_S1"/>
</dbReference>
<dbReference type="InterPro" id="IPR036388">
    <property type="entry name" value="WH-like_DNA-bd_sf"/>
</dbReference>
<dbReference type="Pfam" id="PF18614">
    <property type="entry name" value="RNase_II_C_S1"/>
    <property type="match status" value="1"/>
</dbReference>
<reference evidence="2 3" key="1">
    <citation type="submission" date="2019-03" db="EMBL/GenBank/DDBJ databases">
        <title>Genomic Encyclopedia of Type Strains, Phase IV (KMG-IV): sequencing the most valuable type-strain genomes for metagenomic binning, comparative biology and taxonomic classification.</title>
        <authorList>
            <person name="Goeker M."/>
        </authorList>
    </citation>
    <scope>NUCLEOTIDE SEQUENCE [LARGE SCALE GENOMIC DNA]</scope>
    <source>
        <strain evidence="2 3">DSM 203</strain>
    </source>
</reference>
<dbReference type="GO" id="GO:0006402">
    <property type="term" value="P:mRNA catabolic process"/>
    <property type="evidence" value="ECO:0007669"/>
    <property type="project" value="TreeGrafter"/>
</dbReference>
<dbReference type="EMBL" id="SMDC01000005">
    <property type="protein sequence ID" value="TCW35968.1"/>
    <property type="molecule type" value="Genomic_DNA"/>
</dbReference>
<evidence type="ECO:0000313" key="3">
    <source>
        <dbReference type="Proteomes" id="UP000295247"/>
    </source>
</evidence>
<gene>
    <name evidence="2" type="ORF">EDC29_105143</name>
</gene>
<dbReference type="AlphaFoldDB" id="A0A4R4AAH0"/>
<protein>
    <submittedName>
        <fullName evidence="2">Exoribonuclease-2</fullName>
    </submittedName>
</protein>
<dbReference type="InterPro" id="IPR012340">
    <property type="entry name" value="NA-bd_OB-fold"/>
</dbReference>
<sequence length="610" mass="67722">MSRYQATPPVDSLVLYKTHPARVLGVGDKIEIQLDGGSTKRVRPKDIVLLHPGPLRSLGELETRPEGAVEDAWELLEGEQTTLEDLAELAFAEFTPVTAWASWLLVAEGLRFCGTPESIAVRSRAEVERDRAEREAKAAAERDWKAFLERMRAATPTAEDRGRLAEVERLALGQTERSRILEALGYPQTPEHAHRALVEVAYWPANHNPYPARRGVPGEDAALAVPALDEDEPRLDLTHLEAFAIDDEGNEDPDDALSLDGERVWVHVADVGALVAPDGPLDLEARSRGANLYLPEGMVKMLPPETTTRLGLGLQPVSPALSFAMRCDEQGELHDIEVHRSWVRVQRLTYTEVERRLDEAPFAALRATIARFHARRQTNGATRLALPEVSVRVENGEVRIRSLPRLESRELVTDAMLMAGEAAARLCLEHGLAIPFATQAAPDPAEEASDLASMYARRRCFKPTRLLCEPDLHAGLGLALYTRATSPLRRYSDLLVHQQLRAWLAGATPLDREQVVERVAQAELAAAAVRRGERLSNQHWKLVYLRNNPGWRGEGVVVGLEERRAVVLVPELALEARIRTRERLALNDTLKLALADVDLPELNVSFRVLG</sequence>
<dbReference type="Pfam" id="PF23161">
    <property type="entry name" value="HTH_RNase_II"/>
    <property type="match status" value="1"/>
</dbReference>
<dbReference type="InterPro" id="IPR001900">
    <property type="entry name" value="RNase_II/R"/>
</dbReference>
<dbReference type="PANTHER" id="PTHR23355">
    <property type="entry name" value="RIBONUCLEASE"/>
    <property type="match status" value="1"/>
</dbReference>
<dbReference type="Pfam" id="PF00773">
    <property type="entry name" value="RNB"/>
    <property type="match status" value="1"/>
</dbReference>
<dbReference type="SUPFAM" id="SSF50249">
    <property type="entry name" value="Nucleic acid-binding proteins"/>
    <property type="match status" value="2"/>
</dbReference>
<dbReference type="PANTHER" id="PTHR23355:SF42">
    <property type="entry name" value="RIBONUCLEASE II, CHLOROPLASTIC_MITOCHONDRIAL"/>
    <property type="match status" value="1"/>
</dbReference>
<name>A0A4R4AAH0_MARGR</name>
<proteinExistence type="predicted"/>
<dbReference type="Gene3D" id="1.10.10.10">
    <property type="entry name" value="Winged helix-like DNA-binding domain superfamily/Winged helix DNA-binding domain"/>
    <property type="match status" value="1"/>
</dbReference>
<evidence type="ECO:0000313" key="2">
    <source>
        <dbReference type="EMBL" id="TCW35968.1"/>
    </source>
</evidence>
<dbReference type="RefSeq" id="WP_132229593.1">
    <property type="nucleotide sequence ID" value="NZ_NRRH01000012.1"/>
</dbReference>
<dbReference type="InterPro" id="IPR050180">
    <property type="entry name" value="RNR_Ribonuclease"/>
</dbReference>
<dbReference type="GO" id="GO:0000175">
    <property type="term" value="F:3'-5'-RNA exonuclease activity"/>
    <property type="evidence" value="ECO:0007669"/>
    <property type="project" value="TreeGrafter"/>
</dbReference>
<evidence type="ECO:0000259" key="1">
    <source>
        <dbReference type="SMART" id="SM00955"/>
    </source>
</evidence>
<comment type="caution">
    <text evidence="2">The sequence shown here is derived from an EMBL/GenBank/DDBJ whole genome shotgun (WGS) entry which is preliminary data.</text>
</comment>
<feature type="domain" description="RNB" evidence="1">
    <location>
        <begin position="234"/>
        <end position="506"/>
    </location>
</feature>
<dbReference type="Proteomes" id="UP000295247">
    <property type="component" value="Unassembled WGS sequence"/>
</dbReference>
<dbReference type="GO" id="GO:0003723">
    <property type="term" value="F:RNA binding"/>
    <property type="evidence" value="ECO:0007669"/>
    <property type="project" value="InterPro"/>
</dbReference>
<accession>A0A4R4AAH0</accession>
<dbReference type="GO" id="GO:0000932">
    <property type="term" value="C:P-body"/>
    <property type="evidence" value="ECO:0007669"/>
    <property type="project" value="TreeGrafter"/>
</dbReference>
<dbReference type="SMART" id="SM00955">
    <property type="entry name" value="RNB"/>
    <property type="match status" value="1"/>
</dbReference>
<dbReference type="Gene3D" id="2.40.50.140">
    <property type="entry name" value="Nucleic acid-binding proteins"/>
    <property type="match status" value="1"/>
</dbReference>
<organism evidence="2 3">
    <name type="scientific">Marichromatium gracile</name>
    <name type="common">Chromatium gracile</name>
    <dbReference type="NCBI Taxonomy" id="1048"/>
    <lineage>
        <taxon>Bacteria</taxon>
        <taxon>Pseudomonadati</taxon>
        <taxon>Pseudomonadota</taxon>
        <taxon>Gammaproteobacteria</taxon>
        <taxon>Chromatiales</taxon>
        <taxon>Chromatiaceae</taxon>
        <taxon>Marichromatium</taxon>
    </lineage>
</organism>
<dbReference type="InterPro" id="IPR056404">
    <property type="entry name" value="HTH_RNase_II"/>
</dbReference>